<keyword evidence="1" id="KW-1133">Transmembrane helix</keyword>
<evidence type="ECO:0000313" key="2">
    <source>
        <dbReference type="EMBL" id="NYH25579.1"/>
    </source>
</evidence>
<keyword evidence="3" id="KW-1185">Reference proteome</keyword>
<evidence type="ECO:0000313" key="3">
    <source>
        <dbReference type="Proteomes" id="UP000540929"/>
    </source>
</evidence>
<proteinExistence type="predicted"/>
<feature type="transmembrane region" description="Helical" evidence="1">
    <location>
        <begin position="129"/>
        <end position="148"/>
    </location>
</feature>
<protein>
    <submittedName>
        <fullName evidence="2">Uncharacterized protein</fullName>
    </submittedName>
</protein>
<keyword evidence="1" id="KW-0812">Transmembrane</keyword>
<dbReference type="Proteomes" id="UP000540929">
    <property type="component" value="Unassembled WGS sequence"/>
</dbReference>
<feature type="transmembrane region" description="Helical" evidence="1">
    <location>
        <begin position="6"/>
        <end position="26"/>
    </location>
</feature>
<feature type="transmembrane region" description="Helical" evidence="1">
    <location>
        <begin position="154"/>
        <end position="177"/>
    </location>
</feature>
<reference evidence="2 3" key="1">
    <citation type="submission" date="2020-07" db="EMBL/GenBank/DDBJ databases">
        <title>Exploring microbial biodiversity for novel pathways involved in the catabolism of aromatic compounds derived from lignin.</title>
        <authorList>
            <person name="Elkins J."/>
        </authorList>
    </citation>
    <scope>NUCLEOTIDE SEQUENCE [LARGE SCALE GENOMIC DNA]</scope>
    <source>
        <strain evidence="2 3">H2C3C</strain>
    </source>
</reference>
<sequence>MIIPETVQHIFSFIATLIAPAILGALQSRLKERTKSRNVEQGRLDQLSAFLAFDVVKRDRLIVEQQFRTTFGALYEYSEILCILDGRSPLKALTLMRTVRHLVEFDQSSRKFKFTQSFATSQQRSRRRWGGFFAYAMSVYAALGPWYFAEQPPVPWTVVFALALSTAFFLAIAWAALDLATDIRAAERFIAAIEPFSNIRTAIDVIAQSGPSTTVNISIVR</sequence>
<organism evidence="2 3">
    <name type="scientific">Paraburkholderia bryophila</name>
    <dbReference type="NCBI Taxonomy" id="420952"/>
    <lineage>
        <taxon>Bacteria</taxon>
        <taxon>Pseudomonadati</taxon>
        <taxon>Pseudomonadota</taxon>
        <taxon>Betaproteobacteria</taxon>
        <taxon>Burkholderiales</taxon>
        <taxon>Burkholderiaceae</taxon>
        <taxon>Paraburkholderia</taxon>
    </lineage>
</organism>
<evidence type="ECO:0000256" key="1">
    <source>
        <dbReference type="SAM" id="Phobius"/>
    </source>
</evidence>
<name>A0A7Z0B8U5_9BURK</name>
<dbReference type="AlphaFoldDB" id="A0A7Z0B8U5"/>
<dbReference type="EMBL" id="JACCAS010000002">
    <property type="protein sequence ID" value="NYH25579.1"/>
    <property type="molecule type" value="Genomic_DNA"/>
</dbReference>
<keyword evidence="1" id="KW-0472">Membrane</keyword>
<gene>
    <name evidence="2" type="ORF">GGD40_005150</name>
</gene>
<dbReference type="RefSeq" id="WP_179745476.1">
    <property type="nucleotide sequence ID" value="NZ_JACCAS010000002.1"/>
</dbReference>
<accession>A0A7Z0B8U5</accession>
<comment type="caution">
    <text evidence="2">The sequence shown here is derived from an EMBL/GenBank/DDBJ whole genome shotgun (WGS) entry which is preliminary data.</text>
</comment>